<sequence length="181" mass="20250">MQSLPHSQTSYRHGWVRRTNLRLLSRTLPAGRGTPVRRPTPERVGEADKQQRAYEALRLRTEEVTWERGQLQSDLSDLWQQVAFLMAEREREKTALEPSTVEEGVKGDDVEGELRAKLHSLQGQLADLTLNCSPYLQGGGSVTAGRSALSYQRGPMSQGGPRKSFKVDSDGNPDELAFFLI</sequence>
<dbReference type="Proteomes" id="UP000827872">
    <property type="component" value="Linkage Group LG06"/>
</dbReference>
<organism evidence="1 2">
    <name type="scientific">Sphaerodactylus townsendi</name>
    <dbReference type="NCBI Taxonomy" id="933632"/>
    <lineage>
        <taxon>Eukaryota</taxon>
        <taxon>Metazoa</taxon>
        <taxon>Chordata</taxon>
        <taxon>Craniata</taxon>
        <taxon>Vertebrata</taxon>
        <taxon>Euteleostomi</taxon>
        <taxon>Lepidosauria</taxon>
        <taxon>Squamata</taxon>
        <taxon>Bifurcata</taxon>
        <taxon>Gekkota</taxon>
        <taxon>Sphaerodactylidae</taxon>
        <taxon>Sphaerodactylus</taxon>
    </lineage>
</organism>
<reference evidence="1" key="1">
    <citation type="submission" date="2021-08" db="EMBL/GenBank/DDBJ databases">
        <title>The first chromosome-level gecko genome reveals the dynamic sex chromosomes of Neotropical dwarf geckos (Sphaerodactylidae: Sphaerodactylus).</title>
        <authorList>
            <person name="Pinto B.J."/>
            <person name="Keating S.E."/>
            <person name="Gamble T."/>
        </authorList>
    </citation>
    <scope>NUCLEOTIDE SEQUENCE</scope>
    <source>
        <strain evidence="1">TG3544</strain>
    </source>
</reference>
<protein>
    <submittedName>
        <fullName evidence="1">Uncharacterized protein</fullName>
    </submittedName>
</protein>
<accession>A0ACB8FMT3</accession>
<evidence type="ECO:0000313" key="2">
    <source>
        <dbReference type="Proteomes" id="UP000827872"/>
    </source>
</evidence>
<name>A0ACB8FMT3_9SAUR</name>
<dbReference type="EMBL" id="CM037619">
    <property type="protein sequence ID" value="KAH8006743.1"/>
    <property type="molecule type" value="Genomic_DNA"/>
</dbReference>
<comment type="caution">
    <text evidence="1">The sequence shown here is derived from an EMBL/GenBank/DDBJ whole genome shotgun (WGS) entry which is preliminary data.</text>
</comment>
<evidence type="ECO:0000313" key="1">
    <source>
        <dbReference type="EMBL" id="KAH8006743.1"/>
    </source>
</evidence>
<keyword evidence="2" id="KW-1185">Reference proteome</keyword>
<proteinExistence type="predicted"/>
<gene>
    <name evidence="1" type="ORF">K3G42_012383</name>
</gene>